<evidence type="ECO:0000256" key="1">
    <source>
        <dbReference type="SAM" id="MobiDB-lite"/>
    </source>
</evidence>
<feature type="region of interest" description="Disordered" evidence="1">
    <location>
        <begin position="1"/>
        <end position="32"/>
    </location>
</feature>
<proteinExistence type="predicted"/>
<sequence>MLDTADVEELESAAPSRDLDTPQLMEGVGPSPDGALASLEEIVSALRRVREDVGQISELSSEEGKLVEAFSLALLKLMTPLAKSIPVDPSALPGELGEVERANINPKGELIVLYRDGGMEAIDLRSAENRDLLVEVAKEVIPRFTGLISERRERIERRMGFLAAVTRELQNIAEALSHAFE</sequence>
<organism evidence="2 3">
    <name type="scientific">miscellaneous Crenarchaeota group-15 archaeon DG-45</name>
    <dbReference type="NCBI Taxonomy" id="1685127"/>
    <lineage>
        <taxon>Archaea</taxon>
        <taxon>Candidatus Bathyarchaeota</taxon>
        <taxon>MCG-15</taxon>
    </lineage>
</organism>
<feature type="compositionally biased region" description="Acidic residues" evidence="1">
    <location>
        <begin position="1"/>
        <end position="11"/>
    </location>
</feature>
<comment type="caution">
    <text evidence="2">The sequence shown here is derived from an EMBL/GenBank/DDBJ whole genome shotgun (WGS) entry which is preliminary data.</text>
</comment>
<reference evidence="2 3" key="1">
    <citation type="submission" date="2015-06" db="EMBL/GenBank/DDBJ databases">
        <title>New insights into the roles of widespread benthic archaea in carbon and nitrogen cycling.</title>
        <authorList>
            <person name="Lazar C.S."/>
            <person name="Baker B.J."/>
            <person name="Seitz K.W."/>
            <person name="Hyde A.S."/>
            <person name="Dick G.J."/>
            <person name="Hinrichs K.-U."/>
            <person name="Teske A.P."/>
        </authorList>
    </citation>
    <scope>NUCLEOTIDE SEQUENCE [LARGE SCALE GENOMIC DNA]</scope>
    <source>
        <strain evidence="2">DG-45</strain>
    </source>
</reference>
<name>A0A0M0BND3_9ARCH</name>
<dbReference type="Proteomes" id="UP000037210">
    <property type="component" value="Unassembled WGS sequence"/>
</dbReference>
<dbReference type="AlphaFoldDB" id="A0A0M0BND3"/>
<accession>A0A0M0BND3</accession>
<gene>
    <name evidence="2" type="ORF">AC482_05410</name>
</gene>
<protein>
    <submittedName>
        <fullName evidence="2">Uncharacterized protein</fullName>
    </submittedName>
</protein>
<dbReference type="EMBL" id="LFWZ01000049">
    <property type="protein sequence ID" value="KON29860.1"/>
    <property type="molecule type" value="Genomic_DNA"/>
</dbReference>
<evidence type="ECO:0000313" key="2">
    <source>
        <dbReference type="EMBL" id="KON29860.1"/>
    </source>
</evidence>
<evidence type="ECO:0000313" key="3">
    <source>
        <dbReference type="Proteomes" id="UP000037210"/>
    </source>
</evidence>